<evidence type="ECO:0000313" key="1">
    <source>
        <dbReference type="EMBL" id="SVC84828.1"/>
    </source>
</evidence>
<accession>A0A382QIN7</accession>
<feature type="non-terminal residue" evidence="1">
    <location>
        <position position="1"/>
    </location>
</feature>
<organism evidence="1">
    <name type="scientific">marine metagenome</name>
    <dbReference type="NCBI Taxonomy" id="408172"/>
    <lineage>
        <taxon>unclassified sequences</taxon>
        <taxon>metagenomes</taxon>
        <taxon>ecological metagenomes</taxon>
    </lineage>
</organism>
<name>A0A382QIN7_9ZZZZ</name>
<dbReference type="AlphaFoldDB" id="A0A382QIN7"/>
<protein>
    <submittedName>
        <fullName evidence="1">Uncharacterized protein</fullName>
    </submittedName>
</protein>
<proteinExistence type="predicted"/>
<dbReference type="SUPFAM" id="SSF53383">
    <property type="entry name" value="PLP-dependent transferases"/>
    <property type="match status" value="1"/>
</dbReference>
<reference evidence="1" key="1">
    <citation type="submission" date="2018-05" db="EMBL/GenBank/DDBJ databases">
        <authorList>
            <person name="Lanie J.A."/>
            <person name="Ng W.-L."/>
            <person name="Kazmierczak K.M."/>
            <person name="Andrzejewski T.M."/>
            <person name="Davidsen T.M."/>
            <person name="Wayne K.J."/>
            <person name="Tettelin H."/>
            <person name="Glass J.I."/>
            <person name="Rusch D."/>
            <person name="Podicherti R."/>
            <person name="Tsui H.-C.T."/>
            <person name="Winkler M.E."/>
        </authorList>
    </citation>
    <scope>NUCLEOTIDE SEQUENCE</scope>
</reference>
<dbReference type="EMBL" id="UINC01114490">
    <property type="protein sequence ID" value="SVC84828.1"/>
    <property type="molecule type" value="Genomic_DNA"/>
</dbReference>
<gene>
    <name evidence="1" type="ORF">METZ01_LOCUS337682</name>
</gene>
<sequence>PVAALKTLEVMNKTRSWDLITKIGFEIGNRWQSLGEKYGLSIKISGLPSMVGFNIKSNDWLKYKTFITQEMLKEGILATNVIYVCTEHNKFIVDYYFQVLEPLFKIIADCEAGLSIDSLLEGPVCHSGFQRLN</sequence>
<dbReference type="InterPro" id="IPR015424">
    <property type="entry name" value="PyrdxlP-dep_Trfase"/>
</dbReference>